<dbReference type="Proteomes" id="UP001160148">
    <property type="component" value="Unassembled WGS sequence"/>
</dbReference>
<evidence type="ECO:0000313" key="2">
    <source>
        <dbReference type="Proteomes" id="UP001160148"/>
    </source>
</evidence>
<proteinExistence type="predicted"/>
<reference evidence="1 2" key="1">
    <citation type="submission" date="2023-01" db="EMBL/GenBank/DDBJ databases">
        <authorList>
            <person name="Whitehead M."/>
        </authorList>
    </citation>
    <scope>NUCLEOTIDE SEQUENCE [LARGE SCALE GENOMIC DNA]</scope>
</reference>
<keyword evidence="2" id="KW-1185">Reference proteome</keyword>
<organism evidence="1 2">
    <name type="scientific">Macrosiphum euphorbiae</name>
    <name type="common">potato aphid</name>
    <dbReference type="NCBI Taxonomy" id="13131"/>
    <lineage>
        <taxon>Eukaryota</taxon>
        <taxon>Metazoa</taxon>
        <taxon>Ecdysozoa</taxon>
        <taxon>Arthropoda</taxon>
        <taxon>Hexapoda</taxon>
        <taxon>Insecta</taxon>
        <taxon>Pterygota</taxon>
        <taxon>Neoptera</taxon>
        <taxon>Paraneoptera</taxon>
        <taxon>Hemiptera</taxon>
        <taxon>Sternorrhyncha</taxon>
        <taxon>Aphidomorpha</taxon>
        <taxon>Aphidoidea</taxon>
        <taxon>Aphididae</taxon>
        <taxon>Macrosiphini</taxon>
        <taxon>Macrosiphum</taxon>
    </lineage>
</organism>
<evidence type="ECO:0000313" key="1">
    <source>
        <dbReference type="EMBL" id="CAI6360597.1"/>
    </source>
</evidence>
<protein>
    <submittedName>
        <fullName evidence="1">Uncharacterized protein</fullName>
    </submittedName>
</protein>
<dbReference type="EMBL" id="CARXXK010000003">
    <property type="protein sequence ID" value="CAI6360597.1"/>
    <property type="molecule type" value="Genomic_DNA"/>
</dbReference>
<gene>
    <name evidence="1" type="ORF">MEUPH1_LOCUS15884</name>
</gene>
<name>A0AAV0WYM7_9HEMI</name>
<sequence length="91" mass="10539">MFPSKAHFTLVNTFNSKTYYMLSVETPYRLALLPKDLVVKVNDSDHTPYHICNTRKIYEQYYGIHGKSGLANNVLKDFFISRSKETALSFI</sequence>
<accession>A0AAV0WYM7</accession>
<dbReference type="AlphaFoldDB" id="A0AAV0WYM7"/>
<comment type="caution">
    <text evidence="1">The sequence shown here is derived from an EMBL/GenBank/DDBJ whole genome shotgun (WGS) entry which is preliminary data.</text>
</comment>